<dbReference type="AlphaFoldDB" id="A0A246JVG7"/>
<keyword evidence="2" id="KW-1185">Reference proteome</keyword>
<reference evidence="1 2" key="1">
    <citation type="journal article" date="2010" name="Int. J. Syst. Evol. Microbiol.">
        <title>Sphingopyxis bauzanensis sp. nov., a psychrophilic bacterium isolated from soil.</title>
        <authorList>
            <person name="Zhang D.C."/>
            <person name="Liu H.C."/>
            <person name="Xin Y.H."/>
            <person name="Zhou Y.G."/>
            <person name="Schinner F."/>
            <person name="Margesin R."/>
        </authorList>
    </citation>
    <scope>NUCLEOTIDE SEQUENCE [LARGE SCALE GENOMIC DNA]</scope>
    <source>
        <strain evidence="1 2">DSM 22271</strain>
    </source>
</reference>
<evidence type="ECO:0000313" key="1">
    <source>
        <dbReference type="EMBL" id="OWQ97065.1"/>
    </source>
</evidence>
<sequence>MLGQERQSSEIYRQSNGAQAGRFASVLPGLAAIDRLPRKSGGHAGLNAQGRCDRRSATIIRDWLAIRPNRQ</sequence>
<dbReference type="Proteomes" id="UP000197361">
    <property type="component" value="Unassembled WGS sequence"/>
</dbReference>
<protein>
    <submittedName>
        <fullName evidence="1">Uncharacterized protein</fullName>
    </submittedName>
</protein>
<gene>
    <name evidence="1" type="ORF">CDQ92_08255</name>
</gene>
<organism evidence="1 2">
    <name type="scientific">Sphingopyxis bauzanensis</name>
    <dbReference type="NCBI Taxonomy" id="651663"/>
    <lineage>
        <taxon>Bacteria</taxon>
        <taxon>Pseudomonadati</taxon>
        <taxon>Pseudomonadota</taxon>
        <taxon>Alphaproteobacteria</taxon>
        <taxon>Sphingomonadales</taxon>
        <taxon>Sphingomonadaceae</taxon>
        <taxon>Sphingopyxis</taxon>
    </lineage>
</organism>
<proteinExistence type="predicted"/>
<accession>A0A246JVG7</accession>
<evidence type="ECO:0000313" key="2">
    <source>
        <dbReference type="Proteomes" id="UP000197361"/>
    </source>
</evidence>
<dbReference type="EMBL" id="NISK01000002">
    <property type="protein sequence ID" value="OWQ97065.1"/>
    <property type="molecule type" value="Genomic_DNA"/>
</dbReference>
<name>A0A246JVG7_9SPHN</name>
<comment type="caution">
    <text evidence="1">The sequence shown here is derived from an EMBL/GenBank/DDBJ whole genome shotgun (WGS) entry which is preliminary data.</text>
</comment>